<dbReference type="Gene3D" id="3.40.720.10">
    <property type="entry name" value="Alkaline Phosphatase, subunit A"/>
    <property type="match status" value="1"/>
</dbReference>
<dbReference type="SUPFAM" id="SSF53649">
    <property type="entry name" value="Alkaline phosphatase-like"/>
    <property type="match status" value="1"/>
</dbReference>
<dbReference type="AlphaFoldDB" id="A0A8X8IGI1"/>
<keyword evidence="2" id="KW-1185">Reference proteome</keyword>
<protein>
    <submittedName>
        <fullName evidence="1">Type I phosphodiesterase / nucleotide pyrophosphatase</fullName>
    </submittedName>
</protein>
<dbReference type="InterPro" id="IPR002591">
    <property type="entry name" value="Phosphodiest/P_Trfase"/>
</dbReference>
<reference evidence="1 2" key="1">
    <citation type="submission" date="2016-10" db="EMBL/GenBank/DDBJ databases">
        <authorList>
            <person name="Varghese N."/>
            <person name="Submissions S."/>
        </authorList>
    </citation>
    <scope>NUCLEOTIDE SEQUENCE [LARGE SCALE GENOMIC DNA]</scope>
    <source>
        <strain evidence="1 2">DSM 25353</strain>
    </source>
</reference>
<dbReference type="RefSeq" id="WP_092724606.1">
    <property type="nucleotide sequence ID" value="NZ_FNNO01000012.1"/>
</dbReference>
<comment type="caution">
    <text evidence="1">The sequence shown here is derived from an EMBL/GenBank/DDBJ whole genome shotgun (WGS) entry which is preliminary data.</text>
</comment>
<accession>A0A8X8IGI1</accession>
<name>A0A8X8IGI1_9BACT</name>
<dbReference type="Pfam" id="PF01663">
    <property type="entry name" value="Phosphodiest"/>
    <property type="match status" value="1"/>
</dbReference>
<dbReference type="EMBL" id="FNNO01000012">
    <property type="protein sequence ID" value="SDX25839.1"/>
    <property type="molecule type" value="Genomic_DNA"/>
</dbReference>
<evidence type="ECO:0000313" key="2">
    <source>
        <dbReference type="Proteomes" id="UP000198711"/>
    </source>
</evidence>
<dbReference type="InterPro" id="IPR017850">
    <property type="entry name" value="Alkaline_phosphatase_core_sf"/>
</dbReference>
<dbReference type="Proteomes" id="UP000198711">
    <property type="component" value="Unassembled WGS sequence"/>
</dbReference>
<evidence type="ECO:0000313" key="1">
    <source>
        <dbReference type="EMBL" id="SDX25839.1"/>
    </source>
</evidence>
<gene>
    <name evidence="1" type="ORF">SAMN05444410_1127</name>
</gene>
<proteinExistence type="predicted"/>
<organism evidence="1 2">
    <name type="scientific">Hydrobacter penzbergensis</name>
    <dbReference type="NCBI Taxonomy" id="1235997"/>
    <lineage>
        <taxon>Bacteria</taxon>
        <taxon>Pseudomonadati</taxon>
        <taxon>Bacteroidota</taxon>
        <taxon>Chitinophagia</taxon>
        <taxon>Chitinophagales</taxon>
        <taxon>Chitinophagaceae</taxon>
        <taxon>Hydrobacter</taxon>
    </lineage>
</organism>
<sequence>MLTYESAKSYIEEKHPRALFLGFGETDEFAHKGQYDTYLQKAHQVDMLIADLWYYVQTDPFYRNNTTFIITTDHGRGRGASWKGHGFWVKGSGETWIAMLGAGIAPLGEMKEKQQRYQKQVAATVSHLLGEAFIATHNVASPIALPKNQPQQTTGNEVAVSNHTTAIATADANK</sequence>